<keyword evidence="10" id="KW-0997">Cell inner membrane</keyword>
<gene>
    <name evidence="11" type="ORF">DFP85_10424</name>
</gene>
<keyword evidence="4" id="KW-1003">Cell membrane</keyword>
<dbReference type="PANTHER" id="PTHR35091:SF2">
    <property type="entry name" value="FLAGELLAR PROTEIN FLIL"/>
    <property type="match status" value="1"/>
</dbReference>
<keyword evidence="11" id="KW-0969">Cilium</keyword>
<evidence type="ECO:0000313" key="12">
    <source>
        <dbReference type="Proteomes" id="UP000295212"/>
    </source>
</evidence>
<keyword evidence="8" id="KW-1133">Transmembrane helix</keyword>
<dbReference type="EMBL" id="SNZJ01000004">
    <property type="protein sequence ID" value="TDR56109.1"/>
    <property type="molecule type" value="Genomic_DNA"/>
</dbReference>
<dbReference type="RefSeq" id="WP_133635065.1">
    <property type="nucleotide sequence ID" value="NZ_SNZJ01000004.1"/>
</dbReference>
<keyword evidence="7 10" id="KW-0283">Flagellar rotation</keyword>
<evidence type="ECO:0000256" key="1">
    <source>
        <dbReference type="ARBA" id="ARBA00002254"/>
    </source>
</evidence>
<comment type="similarity">
    <text evidence="3 10">Belongs to the FliL family.</text>
</comment>
<dbReference type="NCBIfam" id="NF005435">
    <property type="entry name" value="PRK07021.1"/>
    <property type="match status" value="1"/>
</dbReference>
<accession>A0A4R6ZV57</accession>
<dbReference type="GO" id="GO:0071978">
    <property type="term" value="P:bacterial-type flagellum-dependent swarming motility"/>
    <property type="evidence" value="ECO:0007669"/>
    <property type="project" value="TreeGrafter"/>
</dbReference>
<dbReference type="GO" id="GO:0009425">
    <property type="term" value="C:bacterial-type flagellum basal body"/>
    <property type="evidence" value="ECO:0007669"/>
    <property type="project" value="InterPro"/>
</dbReference>
<evidence type="ECO:0000256" key="5">
    <source>
        <dbReference type="ARBA" id="ARBA00022500"/>
    </source>
</evidence>
<evidence type="ECO:0000256" key="6">
    <source>
        <dbReference type="ARBA" id="ARBA00022692"/>
    </source>
</evidence>
<evidence type="ECO:0000256" key="9">
    <source>
        <dbReference type="ARBA" id="ARBA00023136"/>
    </source>
</evidence>
<dbReference type="AlphaFoldDB" id="A0A4R6ZV57"/>
<evidence type="ECO:0000313" key="11">
    <source>
        <dbReference type="EMBL" id="TDR56109.1"/>
    </source>
</evidence>
<evidence type="ECO:0000256" key="10">
    <source>
        <dbReference type="RuleBase" id="RU364125"/>
    </source>
</evidence>
<name>A0A4R6ZV57_9GAMM</name>
<protein>
    <recommendedName>
        <fullName evidence="10">Flagellar protein FliL</fullName>
    </recommendedName>
</protein>
<comment type="subcellular location">
    <subcellularLocation>
        <location evidence="10">Cell inner membrane</location>
    </subcellularLocation>
    <subcellularLocation>
        <location evidence="2">Cell membrane</location>
        <topology evidence="2">Single-pass membrane protein</topology>
    </subcellularLocation>
</comment>
<evidence type="ECO:0000256" key="3">
    <source>
        <dbReference type="ARBA" id="ARBA00008281"/>
    </source>
</evidence>
<dbReference type="PANTHER" id="PTHR35091">
    <property type="entry name" value="FLAGELLAR PROTEIN FLIL"/>
    <property type="match status" value="1"/>
</dbReference>
<evidence type="ECO:0000256" key="7">
    <source>
        <dbReference type="ARBA" id="ARBA00022779"/>
    </source>
</evidence>
<evidence type="ECO:0000256" key="2">
    <source>
        <dbReference type="ARBA" id="ARBA00004162"/>
    </source>
</evidence>
<keyword evidence="5 10" id="KW-0145">Chemotaxis</keyword>
<dbReference type="Proteomes" id="UP000295212">
    <property type="component" value="Unassembled WGS sequence"/>
</dbReference>
<keyword evidence="11" id="KW-0966">Cell projection</keyword>
<dbReference type="Pfam" id="PF03748">
    <property type="entry name" value="FliL"/>
    <property type="match status" value="1"/>
</dbReference>
<proteinExistence type="inferred from homology"/>
<keyword evidence="11" id="KW-0282">Flagellum</keyword>
<evidence type="ECO:0000256" key="8">
    <source>
        <dbReference type="ARBA" id="ARBA00022989"/>
    </source>
</evidence>
<sequence>MAKNKGSSRKGLMLVVLLLVLALGAGGANLYVLWSQSGKTQASEPEEGPATEQVPAPPHYVALEPFTVNLQSSQYDDRLLYVVITLGVAGEQSRQQIEDYRPLLRSRLLMLLGEQEDEALLASGGRQALAEKVLALFDEPFNERLAATQVKEVLFTEFVIQ</sequence>
<evidence type="ECO:0000256" key="4">
    <source>
        <dbReference type="ARBA" id="ARBA00022475"/>
    </source>
</evidence>
<dbReference type="OrthoDB" id="2087278at2"/>
<dbReference type="GO" id="GO:0005886">
    <property type="term" value="C:plasma membrane"/>
    <property type="evidence" value="ECO:0007669"/>
    <property type="project" value="UniProtKB-SubCell"/>
</dbReference>
<reference evidence="11 12" key="1">
    <citation type="submission" date="2019-03" db="EMBL/GenBank/DDBJ databases">
        <title>Genomic Encyclopedia of Type Strains, Phase III (KMG-III): the genomes of soil and plant-associated and newly described type strains.</title>
        <authorList>
            <person name="Whitman W."/>
        </authorList>
    </citation>
    <scope>NUCLEOTIDE SEQUENCE [LARGE SCALE GENOMIC DNA]</scope>
    <source>
        <strain evidence="11 12">CECT 5797</strain>
    </source>
</reference>
<comment type="function">
    <text evidence="1 10">Controls the rotational direction of flagella during chemotaxis.</text>
</comment>
<comment type="caution">
    <text evidence="11">The sequence shown here is derived from an EMBL/GenBank/DDBJ whole genome shotgun (WGS) entry which is preliminary data.</text>
</comment>
<dbReference type="GO" id="GO:0006935">
    <property type="term" value="P:chemotaxis"/>
    <property type="evidence" value="ECO:0007669"/>
    <property type="project" value="UniProtKB-KW"/>
</dbReference>
<dbReference type="InterPro" id="IPR005503">
    <property type="entry name" value="FliL"/>
</dbReference>
<keyword evidence="6" id="KW-0812">Transmembrane</keyword>
<organism evidence="11 12">
    <name type="scientific">Halomonas ventosae</name>
    <dbReference type="NCBI Taxonomy" id="229007"/>
    <lineage>
        <taxon>Bacteria</taxon>
        <taxon>Pseudomonadati</taxon>
        <taxon>Pseudomonadota</taxon>
        <taxon>Gammaproteobacteria</taxon>
        <taxon>Oceanospirillales</taxon>
        <taxon>Halomonadaceae</taxon>
        <taxon>Halomonas</taxon>
    </lineage>
</organism>
<keyword evidence="9 10" id="KW-0472">Membrane</keyword>